<sequence>MEEKDSINPLNNDVDTTSEKKLTPAQIIADNTEILCLIFGNIINFKDRKSIELTCRKFYEVCNHRSLCSYFPLEEKGRLHFSMEHDEVKAEIIIFGQEMTINIAKEFSFDENNMDIFARFFAKYLRKVNTLNIENMSMKHADFFMNLNCFEKIQQVNINYTTLINGGDAILSKCLTLNPVVLAIYDAIFNNENIENSYQYTLPESIKTVHMDFKSVEWFLTKMEARKVGTLNCLFWKWGYDPVNLLTELNEEGKMSKLITYFKDISYEKDNLETTEHSSAFNKILLENNIGSFLKIKFNLHDLYETYPYLRDVQKNEAVTRYIQNLENSKNRFLAQEGVYLNIKKLKILDESRQRIGCPFFSKEVELMREDISRMKKLSVFEIYFSLFDNPKDFEMLCGALGKIQTTRIHHCKKMNFSSLKVLSYYAGNLKNMSLIDIESETITTDRILSYFKALESLEIIFKDSYDTYLVFNDFIKFNSNEVFITFKWPKVQHLNIICNRPNFKLVRLFNKVIRNTPRKPGQLLVRDIIYYDNPSYQILVRLSKKLHVFDSPLCDGRFELKNL</sequence>
<dbReference type="AlphaFoldDB" id="A0A0K0EVX4"/>
<dbReference type="WBParaSite" id="SVE_0067300.1">
    <property type="protein sequence ID" value="SVE_0067300.1"/>
    <property type="gene ID" value="SVE_0067300"/>
</dbReference>
<protein>
    <submittedName>
        <fullName evidence="2">F-box domain-containing protein</fullName>
    </submittedName>
</protein>
<name>A0A0K0EVX4_STRVS</name>
<evidence type="ECO:0000313" key="1">
    <source>
        <dbReference type="Proteomes" id="UP000035680"/>
    </source>
</evidence>
<keyword evidence="1" id="KW-1185">Reference proteome</keyword>
<accession>A0A0K0EVX4</accession>
<reference evidence="2" key="2">
    <citation type="submission" date="2015-08" db="UniProtKB">
        <authorList>
            <consortium name="WormBaseParasite"/>
        </authorList>
    </citation>
    <scope>IDENTIFICATION</scope>
</reference>
<reference evidence="1" key="1">
    <citation type="submission" date="2014-07" db="EMBL/GenBank/DDBJ databases">
        <authorList>
            <person name="Martin A.A"/>
            <person name="De Silva N."/>
        </authorList>
    </citation>
    <scope>NUCLEOTIDE SEQUENCE</scope>
</reference>
<evidence type="ECO:0000313" key="2">
    <source>
        <dbReference type="WBParaSite" id="SVE_0067300.1"/>
    </source>
</evidence>
<organism evidence="1 2">
    <name type="scientific">Strongyloides venezuelensis</name>
    <name type="common">Threadworm</name>
    <dbReference type="NCBI Taxonomy" id="75913"/>
    <lineage>
        <taxon>Eukaryota</taxon>
        <taxon>Metazoa</taxon>
        <taxon>Ecdysozoa</taxon>
        <taxon>Nematoda</taxon>
        <taxon>Chromadorea</taxon>
        <taxon>Rhabditida</taxon>
        <taxon>Tylenchina</taxon>
        <taxon>Panagrolaimomorpha</taxon>
        <taxon>Strongyloidoidea</taxon>
        <taxon>Strongyloididae</taxon>
        <taxon>Strongyloides</taxon>
    </lineage>
</organism>
<proteinExistence type="predicted"/>
<dbReference type="Proteomes" id="UP000035680">
    <property type="component" value="Unassembled WGS sequence"/>
</dbReference>